<keyword evidence="6" id="KW-0326">Glycosidase</keyword>
<dbReference type="InterPro" id="IPR012334">
    <property type="entry name" value="Pectin_lyas_fold"/>
</dbReference>
<dbReference type="InterPro" id="IPR057275">
    <property type="entry name" value="Beta-barrel_GLAA-B_I"/>
</dbReference>
<dbReference type="Proteomes" id="UP000428260">
    <property type="component" value="Chromosome"/>
</dbReference>
<evidence type="ECO:0000256" key="6">
    <source>
        <dbReference type="ARBA" id="ARBA00023295"/>
    </source>
</evidence>
<dbReference type="SMART" id="SM00710">
    <property type="entry name" value="PbH1"/>
    <property type="match status" value="6"/>
</dbReference>
<dbReference type="Pfam" id="PF23763">
    <property type="entry name" value="Beta-barrel_GLAA-B_I"/>
    <property type="match status" value="1"/>
</dbReference>
<evidence type="ECO:0000313" key="9">
    <source>
        <dbReference type="EMBL" id="QGY42333.1"/>
    </source>
</evidence>
<feature type="domain" description="GLAA-B beta-barrel" evidence="7">
    <location>
        <begin position="157"/>
        <end position="254"/>
    </location>
</feature>
<dbReference type="KEGG" id="mcos:GM418_01275"/>
<evidence type="ECO:0000256" key="2">
    <source>
        <dbReference type="ARBA" id="ARBA00001271"/>
    </source>
</evidence>
<evidence type="ECO:0000259" key="8">
    <source>
        <dbReference type="Pfam" id="PF23764"/>
    </source>
</evidence>
<dbReference type="AlphaFoldDB" id="A0A6I6JQQ2"/>
<keyword evidence="3" id="KW-0732">Signal</keyword>
<keyword evidence="10" id="KW-1185">Reference proteome</keyword>
<protein>
    <submittedName>
        <fullName evidence="9">Alpha-1,3-galactosidase B</fullName>
    </submittedName>
</protein>
<dbReference type="InterPro" id="IPR011050">
    <property type="entry name" value="Pectin_lyase_fold/virulence"/>
</dbReference>
<evidence type="ECO:0000256" key="1">
    <source>
        <dbReference type="ARBA" id="ARBA00001255"/>
    </source>
</evidence>
<feature type="domain" description="GLAA-B beta-barrel" evidence="8">
    <location>
        <begin position="362"/>
        <end position="429"/>
    </location>
</feature>
<dbReference type="Gene3D" id="2.160.20.10">
    <property type="entry name" value="Single-stranded right-handed beta-helix, Pectin lyase-like"/>
    <property type="match status" value="2"/>
</dbReference>
<comment type="catalytic activity">
    <reaction evidence="1">
        <text>Hydrolysis of terminal, non-reducing alpha-D-galactose residues in alpha-D-galactosides, including galactose oligosaccharides, galactomannans and galactolipids.</text>
        <dbReference type="EC" id="3.2.1.22"/>
    </reaction>
</comment>
<gene>
    <name evidence="9" type="ORF">GM418_01275</name>
</gene>
<dbReference type="RefSeq" id="WP_158862388.1">
    <property type="nucleotide sequence ID" value="NZ_CP046401.1"/>
</dbReference>
<dbReference type="GO" id="GO:0004557">
    <property type="term" value="F:alpha-galactosidase activity"/>
    <property type="evidence" value="ECO:0007669"/>
    <property type="project" value="UniProtKB-EC"/>
</dbReference>
<evidence type="ECO:0000313" key="10">
    <source>
        <dbReference type="Proteomes" id="UP000428260"/>
    </source>
</evidence>
<dbReference type="InterPro" id="IPR006626">
    <property type="entry name" value="PbH1"/>
</dbReference>
<dbReference type="Pfam" id="PF23764">
    <property type="entry name" value="Beta-barrel_GLAA-B_II"/>
    <property type="match status" value="1"/>
</dbReference>
<sequence>MKLTLSFFLIFLSAYFVQSFLIPQNKINQHNTALNDTVYYHVDDLGLPLKGKENCITLTNKILKNINGEFPKILVFKPGTYHFYPEGCEQRNYFESNTTDINPRICAFLFEGAKNLVVEGNGSNFIFHGQMQPFTFDNCENITLKNIQIDWENPLTAQVEVAETGENFIDLNINQKEYSYKITDGKIFFNGKDWEEQWKGTMEFDREGRYVVPQTGDWGCLGKNWQNYEAKSIIPGLIRLENNFERKPKVGNYLVMRHSERLHSGIFIQNSKNINIKNVTLYHATGLGILAQFSENLTFDKYKAIPNATKNRYFGGGDDGLQVSNCKGQITVNNCEFAGLMDDPINVHGTSVQVIEILPDKKIKCKFMHHQSEGLQWGHAGDKIGFIENTSMNTFAYGEAESFKPTNRQEFILTLKEELPQNLETGDALENLTWAPDLTIQNSHFKSCRARGVLVSTPEKVVIENNIFESSGSAILIAGDANNWFESGAVKDVTIRNNTFTELCNTSSYQFCEGIISIYPEIPELNQNTPFFHKNIRITGNKFNPFDYPVVFARSVDGLSFSNNTIKKSKKYAPYHQRKYTFTFEACKNIIINENNYIGDVLGKNILLNQTNFSEIEVQNQENLKIETL</sequence>
<evidence type="ECO:0000259" key="7">
    <source>
        <dbReference type="Pfam" id="PF23763"/>
    </source>
</evidence>
<accession>A0A6I6JQQ2</accession>
<evidence type="ECO:0000256" key="3">
    <source>
        <dbReference type="ARBA" id="ARBA00022729"/>
    </source>
</evidence>
<dbReference type="EMBL" id="CP046401">
    <property type="protein sequence ID" value="QGY42333.1"/>
    <property type="molecule type" value="Genomic_DNA"/>
</dbReference>
<evidence type="ECO:0000256" key="5">
    <source>
        <dbReference type="ARBA" id="ARBA00022801"/>
    </source>
</evidence>
<reference evidence="9 10" key="1">
    <citation type="submission" date="2019-11" db="EMBL/GenBank/DDBJ databases">
        <authorList>
            <person name="Zheng R.K."/>
            <person name="Sun C.M."/>
        </authorList>
    </citation>
    <scope>NUCLEOTIDE SEQUENCE [LARGE SCALE GENOMIC DNA]</scope>
    <source>
        <strain evidence="9 10">WC007</strain>
    </source>
</reference>
<keyword evidence="5" id="KW-0378">Hydrolase</keyword>
<dbReference type="SUPFAM" id="SSF51126">
    <property type="entry name" value="Pectin lyase-like"/>
    <property type="match status" value="1"/>
</dbReference>
<proteinExistence type="predicted"/>
<name>A0A6I6JQQ2_9BACT</name>
<evidence type="ECO:0000256" key="4">
    <source>
        <dbReference type="ARBA" id="ARBA00022737"/>
    </source>
</evidence>
<keyword evidence="4" id="KW-0677">Repeat</keyword>
<organism evidence="9 10">
    <name type="scientific">Maribellus comscasis</name>
    <dbReference type="NCBI Taxonomy" id="2681766"/>
    <lineage>
        <taxon>Bacteria</taxon>
        <taxon>Pseudomonadati</taxon>
        <taxon>Bacteroidota</taxon>
        <taxon>Bacteroidia</taxon>
        <taxon>Marinilabiliales</taxon>
        <taxon>Prolixibacteraceae</taxon>
        <taxon>Maribellus</taxon>
    </lineage>
</organism>
<dbReference type="InterPro" id="IPR056441">
    <property type="entry name" value="Beta-barrel_GLAA-B_II"/>
</dbReference>
<comment type="catalytic activity">
    <reaction evidence="2">
        <text>Hydrolysis of terminal, non-reducing branched (1-&gt;3)-alpha-D-galactosidic residues, producing free D-galactose.</text>
        <dbReference type="EC" id="3.2.1.n1"/>
    </reaction>
</comment>